<evidence type="ECO:0000313" key="6">
    <source>
        <dbReference type="EMBL" id="KTQ98218.1"/>
    </source>
</evidence>
<feature type="domain" description="Soluble ligand binding" evidence="4">
    <location>
        <begin position="117"/>
        <end position="151"/>
    </location>
</feature>
<gene>
    <name evidence="6" type="ORF">NS226_01320</name>
</gene>
<dbReference type="InterPro" id="IPR003715">
    <property type="entry name" value="Poly_export_N"/>
</dbReference>
<accession>A0A175RD59</accession>
<dbReference type="GO" id="GO:0015159">
    <property type="term" value="F:polysaccharide transmembrane transporter activity"/>
    <property type="evidence" value="ECO:0007669"/>
    <property type="project" value="InterPro"/>
</dbReference>
<organism evidence="6 7">
    <name type="scientific">Aureimonas ureilytica</name>
    <dbReference type="NCBI Taxonomy" id="401562"/>
    <lineage>
        <taxon>Bacteria</taxon>
        <taxon>Pseudomonadati</taxon>
        <taxon>Pseudomonadota</taxon>
        <taxon>Alphaproteobacteria</taxon>
        <taxon>Hyphomicrobiales</taxon>
        <taxon>Aurantimonadaceae</taxon>
        <taxon>Aureimonas</taxon>
    </lineage>
</organism>
<evidence type="ECO:0000256" key="1">
    <source>
        <dbReference type="ARBA" id="ARBA00022729"/>
    </source>
</evidence>
<evidence type="ECO:0000259" key="5">
    <source>
        <dbReference type="Pfam" id="PF25994"/>
    </source>
</evidence>
<evidence type="ECO:0000259" key="4">
    <source>
        <dbReference type="Pfam" id="PF10531"/>
    </source>
</evidence>
<dbReference type="Proteomes" id="UP000078272">
    <property type="component" value="Unassembled WGS sequence"/>
</dbReference>
<protein>
    <submittedName>
        <fullName evidence="6">Uncharacterized protein</fullName>
    </submittedName>
</protein>
<evidence type="ECO:0000313" key="7">
    <source>
        <dbReference type="Proteomes" id="UP000078272"/>
    </source>
</evidence>
<dbReference type="PANTHER" id="PTHR33619">
    <property type="entry name" value="POLYSACCHARIDE EXPORT PROTEIN GFCE-RELATED"/>
    <property type="match status" value="1"/>
</dbReference>
<dbReference type="InterPro" id="IPR049712">
    <property type="entry name" value="Poly_export"/>
</dbReference>
<dbReference type="STRING" id="401562.NS365_16575"/>
<dbReference type="RefSeq" id="WP_058633444.1">
    <property type="nucleotide sequence ID" value="NZ_LDPZ01000004.1"/>
</dbReference>
<reference evidence="6 7" key="1">
    <citation type="journal article" date="2016" name="Front. Microbiol.">
        <title>Genomic Resource of Rice Seed Associated Bacteria.</title>
        <authorList>
            <person name="Midha S."/>
            <person name="Bansal K."/>
            <person name="Sharma S."/>
            <person name="Kumar N."/>
            <person name="Patil P.P."/>
            <person name="Chaudhry V."/>
            <person name="Patil P.B."/>
        </authorList>
    </citation>
    <scope>NUCLEOTIDE SEQUENCE [LARGE SCALE GENOMIC DNA]</scope>
    <source>
        <strain evidence="6 7">NS226</strain>
    </source>
</reference>
<proteinExistence type="predicted"/>
<dbReference type="PANTHER" id="PTHR33619:SF3">
    <property type="entry name" value="POLYSACCHARIDE EXPORT PROTEIN GFCE-RELATED"/>
    <property type="match status" value="1"/>
</dbReference>
<dbReference type="AlphaFoldDB" id="A0A175RD59"/>
<dbReference type="InterPro" id="IPR019554">
    <property type="entry name" value="Soluble_ligand-bd"/>
</dbReference>
<feature type="chain" id="PRO_5008041813" evidence="2">
    <location>
        <begin position="26"/>
        <end position="422"/>
    </location>
</feature>
<comment type="caution">
    <text evidence="6">The sequence shown here is derived from an EMBL/GenBank/DDBJ whole genome shotgun (WGS) entry which is preliminary data.</text>
</comment>
<dbReference type="Gene3D" id="3.30.1950.10">
    <property type="entry name" value="wza like domain"/>
    <property type="match status" value="1"/>
</dbReference>
<dbReference type="PATRIC" id="fig|401562.3.peg.3142"/>
<evidence type="ECO:0000259" key="3">
    <source>
        <dbReference type="Pfam" id="PF02563"/>
    </source>
</evidence>
<dbReference type="Pfam" id="PF02563">
    <property type="entry name" value="Poly_export"/>
    <property type="match status" value="1"/>
</dbReference>
<sequence>MARSGLLKIASLTLALGLASTSLGAARAADFNALDTVSIKVTEWLPARGEYREWSALSGNYAVSANLTISIPFLGEVSLADLDRDTLSARISAKLQERMSLPEAPDVQVQITQRAPIYILGAVATPGSVPYVPGMTVRQAIALAGGLFRGAGVEMRLERDAITTAGTLDDARDRANRLRAKIHRLEQEIGAEGMTSEKMESVEGIPADLLSEEESIRETRAQVRQSRIKSFQDRRDLARDQIKTFADMKTNLDRQIELTRNELKDVNKLVDRGLAVAGRSTGLERTLTDLESRRLDLDLGTLNANLAVNESERGILDVDTSFRIDTSNELQTTRAELDKAQRDIRVAGDLLREATLIAPSNAIERNGDLAVNLEVYRTPWGGQPVRIDLDAPLASRDTIEIRLDTNRGRTSSVRAEAQTATP</sequence>
<dbReference type="Gene3D" id="3.10.560.10">
    <property type="entry name" value="Outer membrane lipoprotein wza domain like"/>
    <property type="match status" value="1"/>
</dbReference>
<keyword evidence="1 2" id="KW-0732">Signal</keyword>
<feature type="domain" description="Polysaccharide export protein N-terminal" evidence="3">
    <location>
        <begin position="33"/>
        <end position="111"/>
    </location>
</feature>
<dbReference type="Pfam" id="PF10531">
    <property type="entry name" value="SLBB"/>
    <property type="match status" value="1"/>
</dbReference>
<dbReference type="InterPro" id="IPR058781">
    <property type="entry name" value="HH_AprE-like"/>
</dbReference>
<evidence type="ECO:0000256" key="2">
    <source>
        <dbReference type="SAM" id="SignalP"/>
    </source>
</evidence>
<name>A0A175RD59_9HYPH</name>
<feature type="domain" description="AprE-like long alpha-helical hairpin" evidence="5">
    <location>
        <begin position="207"/>
        <end position="349"/>
    </location>
</feature>
<feature type="signal peptide" evidence="2">
    <location>
        <begin position="1"/>
        <end position="25"/>
    </location>
</feature>
<dbReference type="EMBL" id="LDPZ01000004">
    <property type="protein sequence ID" value="KTQ98218.1"/>
    <property type="molecule type" value="Genomic_DNA"/>
</dbReference>
<dbReference type="Pfam" id="PF25994">
    <property type="entry name" value="HH_AprE"/>
    <property type="match status" value="1"/>
</dbReference>